<accession>A0A2H1WQL8</accession>
<proteinExistence type="predicted"/>
<sequence>MFIYFDEFPKFRHYCKRHDHGACEINKGGKYSVISSKNSVSDHIRHFNQTGNIPTISDFPILLWIH</sequence>
<protein>
    <submittedName>
        <fullName evidence="1">SFRICE_034970</fullName>
    </submittedName>
</protein>
<dbReference type="EMBL" id="ODYU01010338">
    <property type="protein sequence ID" value="SOQ55371.1"/>
    <property type="molecule type" value="Genomic_DNA"/>
</dbReference>
<gene>
    <name evidence="1" type="ORF">SFRICE_034970</name>
</gene>
<reference evidence="1" key="1">
    <citation type="submission" date="2016-07" db="EMBL/GenBank/DDBJ databases">
        <authorList>
            <person name="Bretaudeau A."/>
        </authorList>
    </citation>
    <scope>NUCLEOTIDE SEQUENCE</scope>
    <source>
        <strain evidence="1">Rice</strain>
        <tissue evidence="1">Whole body</tissue>
    </source>
</reference>
<evidence type="ECO:0000313" key="1">
    <source>
        <dbReference type="EMBL" id="SOQ55371.1"/>
    </source>
</evidence>
<dbReference type="AlphaFoldDB" id="A0A2H1WQL8"/>
<name>A0A2H1WQL8_SPOFR</name>
<organism evidence="1">
    <name type="scientific">Spodoptera frugiperda</name>
    <name type="common">Fall armyworm</name>
    <dbReference type="NCBI Taxonomy" id="7108"/>
    <lineage>
        <taxon>Eukaryota</taxon>
        <taxon>Metazoa</taxon>
        <taxon>Ecdysozoa</taxon>
        <taxon>Arthropoda</taxon>
        <taxon>Hexapoda</taxon>
        <taxon>Insecta</taxon>
        <taxon>Pterygota</taxon>
        <taxon>Neoptera</taxon>
        <taxon>Endopterygota</taxon>
        <taxon>Lepidoptera</taxon>
        <taxon>Glossata</taxon>
        <taxon>Ditrysia</taxon>
        <taxon>Noctuoidea</taxon>
        <taxon>Noctuidae</taxon>
        <taxon>Amphipyrinae</taxon>
        <taxon>Spodoptera</taxon>
    </lineage>
</organism>